<dbReference type="Gene3D" id="2.60.120.620">
    <property type="entry name" value="q2cbj1_9rhob like domain"/>
    <property type="match status" value="1"/>
</dbReference>
<organism evidence="1 2">
    <name type="scientific">Streptomyces racemochromogenes</name>
    <dbReference type="NCBI Taxonomy" id="67353"/>
    <lineage>
        <taxon>Bacteria</taxon>
        <taxon>Bacillati</taxon>
        <taxon>Actinomycetota</taxon>
        <taxon>Actinomycetes</taxon>
        <taxon>Kitasatosporales</taxon>
        <taxon>Streptomycetaceae</taxon>
        <taxon>Streptomyces</taxon>
    </lineage>
</organism>
<name>A0ABW7PBP9_9ACTN</name>
<dbReference type="InterPro" id="IPR055091">
    <property type="entry name" value="WelO5-like"/>
</dbReference>
<accession>A0ABW7PBP9</accession>
<evidence type="ECO:0000313" key="2">
    <source>
        <dbReference type="Proteomes" id="UP001610631"/>
    </source>
</evidence>
<evidence type="ECO:0000313" key="1">
    <source>
        <dbReference type="EMBL" id="MFH7595794.1"/>
    </source>
</evidence>
<comment type="caution">
    <text evidence="1">The sequence shown here is derived from an EMBL/GenBank/DDBJ whole genome shotgun (WGS) entry which is preliminary data.</text>
</comment>
<dbReference type="RefSeq" id="WP_395509650.1">
    <property type="nucleotide sequence ID" value="NZ_JBBDHD010000023.1"/>
</dbReference>
<proteinExistence type="predicted"/>
<reference evidence="1 2" key="1">
    <citation type="submission" date="2024-03" db="EMBL/GenBank/DDBJ databases">
        <title>Whole genome sequencing of Streptomyces racemochromogenes, to identify antimicrobial biosynthetic gene clusters.</title>
        <authorList>
            <person name="Suryawanshi P."/>
            <person name="Krishnaraj P.U."/>
            <person name="Arun Y.P."/>
            <person name="Suryawanshi M.P."/>
            <person name="Rakshit O."/>
        </authorList>
    </citation>
    <scope>NUCLEOTIDE SEQUENCE [LARGE SCALE GENOMIC DNA]</scope>
    <source>
        <strain evidence="1 2">AUDT626</strain>
    </source>
</reference>
<sequence>MSAAPEPPHDPFFRAVTAPAFTHELLAGLAAGRCAAVRVPGFLSEERCAEVLAALEAQPFDSYQQARIDPPVMRFGVGVSDHMADGGVAEGYWKALEGHHEAWRGLGLSFDPFRTSREALAAAWPGGVEVGRRGGRAMGDGVAREPNQGFQVHFDDALREYEGDLLDVPLMGQFAFNLYLSVPPEGGETVIWRHRWQPQDEAHRLSAYYGYDETVVRGAESIELAPRVGEALLLDPRFFHAVRPSRGARRIALGFAVGVGTNGRLLTWA</sequence>
<dbReference type="EMBL" id="JBBDHD010000023">
    <property type="protein sequence ID" value="MFH7595794.1"/>
    <property type="molecule type" value="Genomic_DNA"/>
</dbReference>
<protein>
    <submittedName>
        <fullName evidence="1">Proline hydroxylase</fullName>
    </submittedName>
</protein>
<dbReference type="Pfam" id="PF22814">
    <property type="entry name" value="WelO5"/>
    <property type="match status" value="1"/>
</dbReference>
<dbReference type="Proteomes" id="UP001610631">
    <property type="component" value="Unassembled WGS sequence"/>
</dbReference>
<gene>
    <name evidence="1" type="ORF">WDV06_11920</name>
</gene>
<keyword evidence="2" id="KW-1185">Reference proteome</keyword>